<dbReference type="AlphaFoldDB" id="A0A3G4RX01"/>
<dbReference type="EMBL" id="MH847588">
    <property type="protein sequence ID" value="AYU70165.1"/>
    <property type="molecule type" value="Genomic_DNA"/>
</dbReference>
<evidence type="ECO:0000313" key="1">
    <source>
        <dbReference type="EMBL" id="AYU70165.1"/>
    </source>
</evidence>
<gene>
    <name evidence="1" type="ORF">D0378_00187</name>
</gene>
<geneLocation type="plasmid" evidence="1">
    <name>p17-462F</name>
</geneLocation>
<reference evidence="1" key="1">
    <citation type="journal article" date="2018" name="Vet. Microbiol.">
        <title>Characterization of plasmids harboring blaCTX-M genes in Escherichia coli from French pigs.</title>
        <authorList>
            <person name="Lucas P."/>
            <person name="Jouy E."/>
            <person name="Le Devendec L."/>
            <person name="de Boisseson C."/>
            <person name="Perrin-Guyomard A."/>
            <person name="Jove T."/>
            <person name="Blanchard Y."/>
            <person name="Touzain F."/>
            <person name="Kempf I."/>
        </authorList>
    </citation>
    <scope>NUCLEOTIDE SEQUENCE</scope>
    <source>
        <strain evidence="1">17-462F</strain>
        <plasmid evidence="1">p17-462F</plasmid>
    </source>
</reference>
<protein>
    <submittedName>
        <fullName evidence="1">Uncharacterized protein</fullName>
    </submittedName>
</protein>
<organism evidence="1">
    <name type="scientific">Escherichia coli</name>
    <dbReference type="NCBI Taxonomy" id="562"/>
    <lineage>
        <taxon>Bacteria</taxon>
        <taxon>Pseudomonadati</taxon>
        <taxon>Pseudomonadota</taxon>
        <taxon>Gammaproteobacteria</taxon>
        <taxon>Enterobacterales</taxon>
        <taxon>Enterobacteriaceae</taxon>
        <taxon>Escherichia</taxon>
    </lineage>
</organism>
<keyword evidence="1" id="KW-0614">Plasmid</keyword>
<proteinExistence type="predicted"/>
<accession>A0A3G4RX01</accession>
<sequence length="100" mass="11428">MTYLRHLLWQNGLAGTRPVPPNERVLGNDDLRHLCQQAAAWLENPDNQGVLKKHPFCGAFLVFWGFKFLSIKKPFWRTANCLIWCMPGGKSAPPNLLRRG</sequence>
<name>A0A3G4RX01_ECOLX</name>